<evidence type="ECO:0000313" key="10">
    <source>
        <dbReference type="Proteomes" id="UP000612362"/>
    </source>
</evidence>
<keyword evidence="7" id="KW-0812">Transmembrane</keyword>
<dbReference type="Pfam" id="PF00069">
    <property type="entry name" value="Pkinase"/>
    <property type="match status" value="1"/>
</dbReference>
<dbReference type="FunFam" id="1.10.510.10:FF:000021">
    <property type="entry name" value="Serine/threonine protein kinase"/>
    <property type="match status" value="1"/>
</dbReference>
<dbReference type="PANTHER" id="PTHR43289">
    <property type="entry name" value="MITOGEN-ACTIVATED PROTEIN KINASE KINASE KINASE 20-RELATED"/>
    <property type="match status" value="1"/>
</dbReference>
<dbReference type="GO" id="GO:0004674">
    <property type="term" value="F:protein serine/threonine kinase activity"/>
    <property type="evidence" value="ECO:0007669"/>
    <property type="project" value="UniProtKB-KW"/>
</dbReference>
<comment type="caution">
    <text evidence="9">The sequence shown here is derived from an EMBL/GenBank/DDBJ whole genome shotgun (WGS) entry which is preliminary data.</text>
</comment>
<dbReference type="PROSITE" id="PS50011">
    <property type="entry name" value="PROTEIN_KINASE_DOM"/>
    <property type="match status" value="1"/>
</dbReference>
<dbReference type="RefSeq" id="WP_220199105.1">
    <property type="nucleotide sequence ID" value="NZ_BNJF01000007.1"/>
</dbReference>
<evidence type="ECO:0000256" key="7">
    <source>
        <dbReference type="SAM" id="Phobius"/>
    </source>
</evidence>
<keyword evidence="3" id="KW-0808">Transferase</keyword>
<dbReference type="SUPFAM" id="SSF56112">
    <property type="entry name" value="Protein kinase-like (PK-like)"/>
    <property type="match status" value="1"/>
</dbReference>
<keyword evidence="6" id="KW-0067">ATP-binding</keyword>
<organism evidence="9 10">
    <name type="scientific">Ktedonospora formicarum</name>
    <dbReference type="NCBI Taxonomy" id="2778364"/>
    <lineage>
        <taxon>Bacteria</taxon>
        <taxon>Bacillati</taxon>
        <taxon>Chloroflexota</taxon>
        <taxon>Ktedonobacteria</taxon>
        <taxon>Ktedonobacterales</taxon>
        <taxon>Ktedonobacteraceae</taxon>
        <taxon>Ktedonospora</taxon>
    </lineage>
</organism>
<dbReference type="PROSITE" id="PS00108">
    <property type="entry name" value="PROTEIN_KINASE_ST"/>
    <property type="match status" value="1"/>
</dbReference>
<protein>
    <recommendedName>
        <fullName evidence="1">non-specific serine/threonine protein kinase</fullName>
        <ecNumber evidence="1">2.7.11.1</ecNumber>
    </recommendedName>
</protein>
<reference evidence="9" key="1">
    <citation type="submission" date="2020-10" db="EMBL/GenBank/DDBJ databases">
        <title>Taxonomic study of unclassified bacteria belonging to the class Ktedonobacteria.</title>
        <authorList>
            <person name="Yabe S."/>
            <person name="Wang C.M."/>
            <person name="Zheng Y."/>
            <person name="Sakai Y."/>
            <person name="Cavaletti L."/>
            <person name="Monciardini P."/>
            <person name="Donadio S."/>
        </authorList>
    </citation>
    <scope>NUCLEOTIDE SEQUENCE</scope>
    <source>
        <strain evidence="9">SOSP1-1</strain>
    </source>
</reference>
<dbReference type="PANTHER" id="PTHR43289:SF6">
    <property type="entry name" value="SERINE_THREONINE-PROTEIN KINASE NEKL-3"/>
    <property type="match status" value="1"/>
</dbReference>
<keyword evidence="2" id="KW-0723">Serine/threonine-protein kinase</keyword>
<evidence type="ECO:0000313" key="9">
    <source>
        <dbReference type="EMBL" id="GHO50037.1"/>
    </source>
</evidence>
<feature type="transmembrane region" description="Helical" evidence="7">
    <location>
        <begin position="354"/>
        <end position="375"/>
    </location>
</feature>
<keyword evidence="4" id="KW-0547">Nucleotide-binding</keyword>
<keyword evidence="5" id="KW-0418">Kinase</keyword>
<evidence type="ECO:0000256" key="5">
    <source>
        <dbReference type="ARBA" id="ARBA00022777"/>
    </source>
</evidence>
<dbReference type="EMBL" id="BNJF01000007">
    <property type="protein sequence ID" value="GHO50037.1"/>
    <property type="molecule type" value="Genomic_DNA"/>
</dbReference>
<dbReference type="Gene3D" id="1.10.510.10">
    <property type="entry name" value="Transferase(Phosphotransferase) domain 1"/>
    <property type="match status" value="1"/>
</dbReference>
<dbReference type="InterPro" id="IPR011009">
    <property type="entry name" value="Kinase-like_dom_sf"/>
</dbReference>
<dbReference type="CDD" id="cd14014">
    <property type="entry name" value="STKc_PknB_like"/>
    <property type="match status" value="1"/>
</dbReference>
<evidence type="ECO:0000256" key="2">
    <source>
        <dbReference type="ARBA" id="ARBA00022527"/>
    </source>
</evidence>
<accession>A0A8J3MV70</accession>
<keyword evidence="7" id="KW-1133">Transmembrane helix</keyword>
<dbReference type="Proteomes" id="UP000612362">
    <property type="component" value="Unassembled WGS sequence"/>
</dbReference>
<dbReference type="InterPro" id="IPR008271">
    <property type="entry name" value="Ser/Thr_kinase_AS"/>
</dbReference>
<dbReference type="Gene3D" id="3.30.200.20">
    <property type="entry name" value="Phosphorylase Kinase, domain 1"/>
    <property type="match status" value="1"/>
</dbReference>
<keyword evidence="7" id="KW-0472">Membrane</keyword>
<dbReference type="InterPro" id="IPR000719">
    <property type="entry name" value="Prot_kinase_dom"/>
</dbReference>
<evidence type="ECO:0000256" key="6">
    <source>
        <dbReference type="ARBA" id="ARBA00022840"/>
    </source>
</evidence>
<feature type="domain" description="Protein kinase" evidence="8">
    <location>
        <begin position="12"/>
        <end position="266"/>
    </location>
</feature>
<proteinExistence type="predicted"/>
<dbReference type="Gene3D" id="2.60.120.560">
    <property type="entry name" value="Exo-inulinase, domain 1"/>
    <property type="match status" value="1"/>
</dbReference>
<name>A0A8J3MV70_9CHLR</name>
<dbReference type="AlphaFoldDB" id="A0A8J3MV70"/>
<evidence type="ECO:0000256" key="4">
    <source>
        <dbReference type="ARBA" id="ARBA00022741"/>
    </source>
</evidence>
<sequence length="603" mass="67052">MKGIEGTTLGRYELHRRVAQGATSEVYLGFDRRVQRGVAVKVLYGSTEPFVQRFEHEAQAIGALSHNHILPLYDFGAQRPWYYLVMPFIEGGTLRDYLYYRERLTLDEAGSFLHQIASALQHAHDHDVLHRDVKPSNILLRPDGYAYLADFGLAKAKIDADTSSNVNTTVGTPEYMAPEQSNGISDYRSDIYSLGIILYQMLTGRVPFSAETPVAITLKHIQTQPAPPSQLNADIPTSIEEVILRALAKDPDQRFQSARAFSSAYRQALQEEAPDLPLDQTMALTLKEKVVTLQKVSLEEKPGRAKKTTKLQPMPEQDFAFSDAPTPLFPLQIELPTWPTVAELRRPKRPSSPLVVTLISLSLLIIALPLLMLWYSVRWQAAPGSFFARSGLTTTTKPATQATLVAQARVQATAGITSEIGAGPVLYAHDLTQPSGGWLNDGQQCYFTSEGYHVTAASHALAWCYTSSPSFDNMAITAQARLLRGDVYGIVFRLQPQSQSFYVLELNNAGSYRFVRAHGSDPANWLPLIDWTHSDAIISGYGQLNTLLVIMQGSQFTLYINKQLIFAKAIDDTYLSGLVGFLTGTDQENESEAVFRNLWIFQK</sequence>
<gene>
    <name evidence="9" type="ORF">KSX_82000</name>
</gene>
<dbReference type="SMART" id="SM00220">
    <property type="entry name" value="S_TKc"/>
    <property type="match status" value="1"/>
</dbReference>
<evidence type="ECO:0000256" key="1">
    <source>
        <dbReference type="ARBA" id="ARBA00012513"/>
    </source>
</evidence>
<dbReference type="EC" id="2.7.11.1" evidence="1"/>
<keyword evidence="10" id="KW-1185">Reference proteome</keyword>
<evidence type="ECO:0000259" key="8">
    <source>
        <dbReference type="PROSITE" id="PS50011"/>
    </source>
</evidence>
<evidence type="ECO:0000256" key="3">
    <source>
        <dbReference type="ARBA" id="ARBA00022679"/>
    </source>
</evidence>
<dbReference type="GO" id="GO:0005524">
    <property type="term" value="F:ATP binding"/>
    <property type="evidence" value="ECO:0007669"/>
    <property type="project" value="UniProtKB-KW"/>
</dbReference>